<feature type="region of interest" description="Disordered" evidence="9">
    <location>
        <begin position="482"/>
        <end position="509"/>
    </location>
</feature>
<dbReference type="Pfam" id="PF04696">
    <property type="entry name" value="Pinin_SDK_memA"/>
    <property type="match status" value="1"/>
</dbReference>
<comment type="similarity">
    <text evidence="2">Belongs to the pinin family.</text>
</comment>
<evidence type="ECO:0000313" key="12">
    <source>
        <dbReference type="Proteomes" id="UP001314170"/>
    </source>
</evidence>
<keyword evidence="5" id="KW-0804">Transcription</keyword>
<feature type="region of interest" description="Disordered" evidence="9">
    <location>
        <begin position="1"/>
        <end position="22"/>
    </location>
</feature>
<dbReference type="GO" id="GO:0006397">
    <property type="term" value="P:mRNA processing"/>
    <property type="evidence" value="ECO:0007669"/>
    <property type="project" value="UniProtKB-KW"/>
</dbReference>
<keyword evidence="3" id="KW-0507">mRNA processing</keyword>
<feature type="compositionally biased region" description="Polar residues" evidence="9">
    <location>
        <begin position="155"/>
        <end position="170"/>
    </location>
</feature>
<dbReference type="Proteomes" id="UP001314170">
    <property type="component" value="Unassembled WGS sequence"/>
</dbReference>
<evidence type="ECO:0000256" key="8">
    <source>
        <dbReference type="SAM" id="Coils"/>
    </source>
</evidence>
<dbReference type="GO" id="GO:0008380">
    <property type="term" value="P:RNA splicing"/>
    <property type="evidence" value="ECO:0007669"/>
    <property type="project" value="UniProtKB-KW"/>
</dbReference>
<dbReference type="AlphaFoldDB" id="A0AAV1SVY7"/>
<evidence type="ECO:0000256" key="3">
    <source>
        <dbReference type="ARBA" id="ARBA00022664"/>
    </source>
</evidence>
<organism evidence="11 12">
    <name type="scientific">Dovyalis caffra</name>
    <dbReference type="NCBI Taxonomy" id="77055"/>
    <lineage>
        <taxon>Eukaryota</taxon>
        <taxon>Viridiplantae</taxon>
        <taxon>Streptophyta</taxon>
        <taxon>Embryophyta</taxon>
        <taxon>Tracheophyta</taxon>
        <taxon>Spermatophyta</taxon>
        <taxon>Magnoliopsida</taxon>
        <taxon>eudicotyledons</taxon>
        <taxon>Gunneridae</taxon>
        <taxon>Pentapetalae</taxon>
        <taxon>rosids</taxon>
        <taxon>fabids</taxon>
        <taxon>Malpighiales</taxon>
        <taxon>Salicaceae</taxon>
        <taxon>Flacourtieae</taxon>
        <taxon>Dovyalis</taxon>
    </lineage>
</organism>
<comment type="caution">
    <text evidence="11">The sequence shown here is derived from an EMBL/GenBank/DDBJ whole genome shotgun (WGS) entry which is preliminary data.</text>
</comment>
<reference evidence="11 12" key="1">
    <citation type="submission" date="2024-01" db="EMBL/GenBank/DDBJ databases">
        <authorList>
            <person name="Waweru B."/>
        </authorList>
    </citation>
    <scope>NUCLEOTIDE SEQUENCE [LARGE SCALE GENOMIC DNA]</scope>
</reference>
<dbReference type="EMBL" id="CAWUPB010001197">
    <property type="protein sequence ID" value="CAK7357003.1"/>
    <property type="molecule type" value="Genomic_DNA"/>
</dbReference>
<feature type="region of interest" description="Disordered" evidence="9">
    <location>
        <begin position="128"/>
        <end position="173"/>
    </location>
</feature>
<keyword evidence="6" id="KW-0508">mRNA splicing</keyword>
<sequence length="582" mass="66120">MEKTPKGEAKRSKGLCGRAQYRQTEGAWYPSVSISMGSSSAVEKSEEELQREIDELHRQQRQITERLRDPRGLRRGASSAAAAPRNFAANGARHRGFGRPADRNDAEDQPPAKRRLLSAVVKVEEDGEIVEDPATAEDVKKKQLADEGNVGPAIGTQSDGKPSKLQQSGWSRRDVNQRVVQRVKDEVEIPQIEPLPRVLPKNQDPSLVSRNKRMLGQLLGTLETKGEEEEEARVLKNPEAEYGRGSAGALDSTSIVSSVSVVRRARSKKCIEAAIRIFPLPLNKEQRKFKLPVWLIPNANLSRIDLDHGQRGSTISVAMGIQESYERMCTGSCFIAEQKAREESERLRQQEREQIAEQRRKDLTLRARIAAKAEEKKLELLFLRWSEHHKKLTNFIRTKAQPPIYYLPKKPLEKDATLLDQQREQAFLEWKAARRDELSEYQKQIGDQQLSYVEKELERWQNARKARRANNDANLQETMDKELDTHRLEHGPKTRKIPGGSNNEDEDDVEDINVGEDDLMDDVLEVDDNRRVDEAAQPEHNDTSPLRITKHLQMETEPKGGKDVTRGKEIYPLLGENGEKGK</sequence>
<feature type="compositionally biased region" description="Basic and acidic residues" evidence="9">
    <location>
        <begin position="527"/>
        <end position="542"/>
    </location>
</feature>
<feature type="compositionally biased region" description="Basic and acidic residues" evidence="9">
    <location>
        <begin position="58"/>
        <end position="72"/>
    </location>
</feature>
<accession>A0AAV1SVY7</accession>
<feature type="compositionally biased region" description="Basic and acidic residues" evidence="9">
    <location>
        <begin position="552"/>
        <end position="569"/>
    </location>
</feature>
<keyword evidence="7" id="KW-0539">Nucleus</keyword>
<evidence type="ECO:0000256" key="9">
    <source>
        <dbReference type="SAM" id="MobiDB-lite"/>
    </source>
</evidence>
<evidence type="ECO:0000256" key="2">
    <source>
        <dbReference type="ARBA" id="ARBA00010386"/>
    </source>
</evidence>
<dbReference type="GO" id="GO:0071013">
    <property type="term" value="C:catalytic step 2 spliceosome"/>
    <property type="evidence" value="ECO:0007669"/>
    <property type="project" value="TreeGrafter"/>
</dbReference>
<evidence type="ECO:0000256" key="7">
    <source>
        <dbReference type="ARBA" id="ARBA00023242"/>
    </source>
</evidence>
<dbReference type="InterPro" id="IPR039853">
    <property type="entry name" value="Pinin"/>
</dbReference>
<feature type="compositionally biased region" description="Basic and acidic residues" evidence="9">
    <location>
        <begin position="482"/>
        <end position="492"/>
    </location>
</feature>
<evidence type="ECO:0000256" key="1">
    <source>
        <dbReference type="ARBA" id="ARBA00004123"/>
    </source>
</evidence>
<evidence type="ECO:0000256" key="5">
    <source>
        <dbReference type="ARBA" id="ARBA00023163"/>
    </source>
</evidence>
<feature type="compositionally biased region" description="Basic and acidic residues" evidence="9">
    <location>
        <begin position="1"/>
        <end position="11"/>
    </location>
</feature>
<feature type="region of interest" description="Disordered" evidence="9">
    <location>
        <begin position="58"/>
        <end position="116"/>
    </location>
</feature>
<name>A0AAV1SVY7_9ROSI</name>
<keyword evidence="8" id="KW-0175">Coiled coil</keyword>
<proteinExistence type="inferred from homology"/>
<feature type="domain" description="Pinin/SDK/MemA protein" evidence="10">
    <location>
        <begin position="337"/>
        <end position="424"/>
    </location>
</feature>
<gene>
    <name evidence="11" type="ORF">DCAF_LOCUS27286</name>
</gene>
<keyword evidence="4" id="KW-0805">Transcription regulation</keyword>
<dbReference type="PANTHER" id="PTHR12707:SF0">
    <property type="entry name" value="PININ"/>
    <property type="match status" value="1"/>
</dbReference>
<comment type="subcellular location">
    <subcellularLocation>
        <location evidence="1">Nucleus</location>
    </subcellularLocation>
</comment>
<feature type="coiled-coil region" evidence="8">
    <location>
        <begin position="333"/>
        <end position="361"/>
    </location>
</feature>
<evidence type="ECO:0000313" key="11">
    <source>
        <dbReference type="EMBL" id="CAK7357003.1"/>
    </source>
</evidence>
<dbReference type="PANTHER" id="PTHR12707">
    <property type="entry name" value="PINN"/>
    <property type="match status" value="1"/>
</dbReference>
<evidence type="ECO:0000256" key="4">
    <source>
        <dbReference type="ARBA" id="ARBA00023015"/>
    </source>
</evidence>
<keyword evidence="12" id="KW-1185">Reference proteome</keyword>
<feature type="compositionally biased region" description="Low complexity" evidence="9">
    <location>
        <begin position="75"/>
        <end position="91"/>
    </location>
</feature>
<evidence type="ECO:0000259" key="10">
    <source>
        <dbReference type="Pfam" id="PF04696"/>
    </source>
</evidence>
<feature type="region of interest" description="Disordered" evidence="9">
    <location>
        <begin position="527"/>
        <end position="582"/>
    </location>
</feature>
<evidence type="ECO:0000256" key="6">
    <source>
        <dbReference type="ARBA" id="ARBA00023187"/>
    </source>
</evidence>
<dbReference type="InterPro" id="IPR006786">
    <property type="entry name" value="Pinin_SDK_MemA"/>
</dbReference>
<protein>
    <recommendedName>
        <fullName evidence="10">Pinin/SDK/MemA protein domain-containing protein</fullName>
    </recommendedName>
</protein>